<evidence type="ECO:0000259" key="3">
    <source>
        <dbReference type="Pfam" id="PF12390"/>
    </source>
</evidence>
<dbReference type="EC" id="2.9.1.1" evidence="4"/>
<dbReference type="PANTHER" id="PTHR32328">
    <property type="entry name" value="L-SERYL-TRNA(SEC) SELENIUM TRANSFERASE"/>
    <property type="match status" value="1"/>
</dbReference>
<gene>
    <name evidence="4" type="primary">selA_1</name>
    <name evidence="4" type="ORF">SPSIL_045160</name>
</gene>
<accession>A0ABZ3IRU5</accession>
<keyword evidence="5" id="KW-1185">Reference proteome</keyword>
<organism evidence="4 5">
    <name type="scientific">Sporomusa silvacetica DSM 10669</name>
    <dbReference type="NCBI Taxonomy" id="1123289"/>
    <lineage>
        <taxon>Bacteria</taxon>
        <taxon>Bacillati</taxon>
        <taxon>Bacillota</taxon>
        <taxon>Negativicutes</taxon>
        <taxon>Selenomonadales</taxon>
        <taxon>Sporomusaceae</taxon>
        <taxon>Sporomusa</taxon>
    </lineage>
</organism>
<feature type="domain" description="L-seryl-tRNA selenium transferase N-terminal" evidence="3">
    <location>
        <begin position="7"/>
        <end position="44"/>
    </location>
</feature>
<keyword evidence="4" id="KW-0808">Transferase</keyword>
<comment type="cofactor">
    <cofactor evidence="1">
        <name>pyridoxal 5'-phosphate</name>
        <dbReference type="ChEBI" id="CHEBI:597326"/>
    </cofactor>
</comment>
<dbReference type="Pfam" id="PF03841">
    <property type="entry name" value="SelA"/>
    <property type="match status" value="1"/>
</dbReference>
<reference evidence="4" key="1">
    <citation type="submission" date="2024-05" db="EMBL/GenBank/DDBJ databases">
        <title>Isolation and characterization of Sporomusa carbonis sp. nov., a carboxydotrophic hydrogenogen in the genus of Sporomusa isolated from a charcoal burning pile.</title>
        <authorList>
            <person name="Boeer T."/>
            <person name="Rosenbaum F."/>
            <person name="Eysell L."/>
            <person name="Mueller V."/>
            <person name="Daniel R."/>
            <person name="Poehlein A."/>
        </authorList>
    </citation>
    <scope>NUCLEOTIDE SEQUENCE [LARGE SCALE GENOMIC DNA]</scope>
    <source>
        <strain evidence="4">DSM 10669</strain>
    </source>
</reference>
<dbReference type="Proteomes" id="UP000216752">
    <property type="component" value="Chromosome"/>
</dbReference>
<name>A0ABZ3IRU5_9FIRM</name>
<dbReference type="GO" id="GO:0004125">
    <property type="term" value="F:L-seryl-tRNA(Sec) selenium transferase activity"/>
    <property type="evidence" value="ECO:0007669"/>
    <property type="project" value="UniProtKB-EC"/>
</dbReference>
<keyword evidence="2" id="KW-0663">Pyridoxal phosphate</keyword>
<dbReference type="EMBL" id="CP155573">
    <property type="protein sequence ID" value="XFO68296.1"/>
    <property type="molecule type" value="Genomic_DNA"/>
</dbReference>
<dbReference type="RefSeq" id="WP_094604080.1">
    <property type="nucleotide sequence ID" value="NZ_CP155573.1"/>
</dbReference>
<evidence type="ECO:0000313" key="4">
    <source>
        <dbReference type="EMBL" id="XFO68296.1"/>
    </source>
</evidence>
<sequence length="115" mass="12982">MTKQQCLRTLPKMDDLLRAIESEASDLPRNLIKSVIQEELGRHRESLAAGKLDCCNQEELLTCIRLELERQSRSHLRGVVNATGIIFHTNLGRARLAQECEMMLISVGCGYSNLE</sequence>
<evidence type="ECO:0000313" key="5">
    <source>
        <dbReference type="Proteomes" id="UP000216752"/>
    </source>
</evidence>
<dbReference type="Pfam" id="PF12390">
    <property type="entry name" value="Se-cys_synth_N"/>
    <property type="match status" value="1"/>
</dbReference>
<proteinExistence type="predicted"/>
<dbReference type="Gene3D" id="3.90.1150.110">
    <property type="match status" value="1"/>
</dbReference>
<evidence type="ECO:0000256" key="2">
    <source>
        <dbReference type="ARBA" id="ARBA00022898"/>
    </source>
</evidence>
<dbReference type="InterPro" id="IPR025862">
    <property type="entry name" value="SelA_trans_N_dom"/>
</dbReference>
<dbReference type="InterPro" id="IPR018319">
    <property type="entry name" value="SelA-like"/>
</dbReference>
<dbReference type="PANTHER" id="PTHR32328:SF0">
    <property type="entry name" value="L-SERYL-TRNA(SEC) SELENIUM TRANSFERASE"/>
    <property type="match status" value="1"/>
</dbReference>
<protein>
    <submittedName>
        <fullName evidence="4">L-seryl-tRNA(Sec) selenium transferase</fullName>
        <ecNumber evidence="4">2.9.1.1</ecNumber>
    </submittedName>
</protein>
<evidence type="ECO:0000256" key="1">
    <source>
        <dbReference type="ARBA" id="ARBA00001933"/>
    </source>
</evidence>